<accession>A0A3G9CM09</accession>
<proteinExistence type="evidence at transcript level"/>
<reference evidence="1" key="1">
    <citation type="journal article" date="2015" name="Proteome Sci.">
        <title>Proteome analysis of shell matrix proteins in the brachiopod Laqueus rubellus.</title>
        <authorList>
            <person name="Isowa Y."/>
            <person name="Sarashina I."/>
            <person name="Oshima K."/>
            <person name="Kito K."/>
            <person name="Hattori M."/>
            <person name="Endo K."/>
        </authorList>
    </citation>
    <scope>NUCLEOTIDE SEQUENCE</scope>
    <source>
        <tissue evidence="1">Mantle</tissue>
    </source>
</reference>
<protein>
    <submittedName>
        <fullName evidence="1">Shell matrix protein</fullName>
    </submittedName>
</protein>
<sequence>MERIYPTADFDTQENNGNTTVSVTMDNSAAVPAKLQNAVAILNGAITTTKQIKEQVKFTEKMITKLTSRNETRMIMTLVPGNATVNARRNMVRLRRAENLVNMVQRNILTIDQNLSSGLQKLVLHTKTNANDSGVSSVKAIFGQVTISIGIWLTVKSFTVGFYQ</sequence>
<dbReference type="AlphaFoldDB" id="A0A3G9CM09"/>
<organism evidence="1">
    <name type="scientific">Laqueus rubellus</name>
    <name type="common">Lampshell</name>
    <dbReference type="NCBI Taxonomy" id="93892"/>
    <lineage>
        <taxon>Eukaryota</taxon>
        <taxon>Metazoa</taxon>
        <taxon>Spiralia</taxon>
        <taxon>Lophotrochozoa</taxon>
        <taxon>Brachiopoda</taxon>
        <taxon>Rhynchonelliformea</taxon>
        <taxon>Rhynchonellata</taxon>
        <taxon>Terebratellidina</taxon>
        <taxon>Laqueoidea</taxon>
        <taxon>Laqueidae</taxon>
        <taxon>Laqueus</taxon>
    </lineage>
</organism>
<evidence type="ECO:0000313" key="1">
    <source>
        <dbReference type="EMBL" id="BAS30479.1"/>
    </source>
</evidence>
<name>A0A3G9CM09_LAQRU</name>
<dbReference type="EMBL" id="FX983011">
    <property type="protein sequence ID" value="BAS30479.1"/>
    <property type="molecule type" value="mRNA"/>
</dbReference>